<dbReference type="Pfam" id="PF01636">
    <property type="entry name" value="APH"/>
    <property type="match status" value="1"/>
</dbReference>
<keyword evidence="3" id="KW-1185">Reference proteome</keyword>
<reference evidence="2" key="1">
    <citation type="submission" date="2022-12" db="EMBL/GenBank/DDBJ databases">
        <title>Reference genome sequencing for broad-spectrum identification of bacterial and archaeal isolates by mass spectrometry.</title>
        <authorList>
            <person name="Sekiguchi Y."/>
            <person name="Tourlousse D.M."/>
        </authorList>
    </citation>
    <scope>NUCLEOTIDE SEQUENCE</scope>
    <source>
        <strain evidence="2">5-2</strain>
    </source>
</reference>
<name>A0ABQ5RCT3_9MICO</name>
<evidence type="ECO:0000313" key="2">
    <source>
        <dbReference type="EMBL" id="GLI29708.1"/>
    </source>
</evidence>
<dbReference type="Gene3D" id="3.90.1200.10">
    <property type="match status" value="1"/>
</dbReference>
<sequence length="296" mass="32108">MDPQSIVLCTPTPWPYRASMDITPLDEPRVPNALALLTDLGLPAEEAVVLHASNTLTLRLRPADVVARIAPRDRAGDLAVELERAEALQAVGAPVGPPDPRLAPTVHLRGEHAITLWEHLPARDREEMPPAEFADSLAALHTGMRALDLPVPPLADRVGHALDLLRDPERTPALAAAARSLLQETLARLAERAATGGPQQILHGEPHPGNVLDTPSGPRFIDLETFCRGPVEFDLAHAPAEVAAHYPGHDPALLEDCRTLSLAIATTWRFDRQDTFPDGRAIGEAWLTEVRARVEE</sequence>
<comment type="caution">
    <text evidence="2">The sequence shown here is derived from an EMBL/GenBank/DDBJ whole genome shotgun (WGS) entry which is preliminary data.</text>
</comment>
<feature type="domain" description="Aminoglycoside phosphotransferase" evidence="1">
    <location>
        <begin position="62"/>
        <end position="239"/>
    </location>
</feature>
<dbReference type="SUPFAM" id="SSF56112">
    <property type="entry name" value="Protein kinase-like (PK-like)"/>
    <property type="match status" value="1"/>
</dbReference>
<evidence type="ECO:0000259" key="1">
    <source>
        <dbReference type="Pfam" id="PF01636"/>
    </source>
</evidence>
<dbReference type="InterPro" id="IPR002575">
    <property type="entry name" value="Aminoglycoside_PTrfase"/>
</dbReference>
<dbReference type="InterPro" id="IPR011009">
    <property type="entry name" value="Kinase-like_dom_sf"/>
</dbReference>
<protein>
    <submittedName>
        <fullName evidence="2">Aminoglycoside phosphotransferase</fullName>
    </submittedName>
</protein>
<organism evidence="2 3">
    <name type="scientific">Brachybacterium conglomeratum</name>
    <dbReference type="NCBI Taxonomy" id="47846"/>
    <lineage>
        <taxon>Bacteria</taxon>
        <taxon>Bacillati</taxon>
        <taxon>Actinomycetota</taxon>
        <taxon>Actinomycetes</taxon>
        <taxon>Micrococcales</taxon>
        <taxon>Dermabacteraceae</taxon>
        <taxon>Brachybacterium</taxon>
    </lineage>
</organism>
<gene>
    <name evidence="2" type="ORF">BCONGLO52_05490</name>
</gene>
<proteinExistence type="predicted"/>
<dbReference type="Proteomes" id="UP001144451">
    <property type="component" value="Unassembled WGS sequence"/>
</dbReference>
<evidence type="ECO:0000313" key="3">
    <source>
        <dbReference type="Proteomes" id="UP001144451"/>
    </source>
</evidence>
<dbReference type="EMBL" id="BSDQ01000001">
    <property type="protein sequence ID" value="GLI29708.1"/>
    <property type="molecule type" value="Genomic_DNA"/>
</dbReference>
<accession>A0ABQ5RCT3</accession>